<feature type="transmembrane region" description="Helical" evidence="1">
    <location>
        <begin position="42"/>
        <end position="61"/>
    </location>
</feature>
<sequence>MVLPSGFTVPPLLYLLGLLAATLLVGGALVRERPAVTSRTVLAFAPWMALGSTLYVCYQLGVVPAIVAPLVSAPAVYLTTFACMGAVWLAARRTAAPRRVLAGVGLLGISLPVAVAVRYGTTHGTLTPAWPLAGLLVALLLTGVCWAGLRRLRVEDARVVEGAGALAVLGHALDGVTTAVGVDLLGFGEQTPLSRLVMEFAGTLPTASVLGVGWLFVLVKLAVAVGVVLLLADYVRDAPAQGYLLLAFVAAVGLGPGAHNLLLFTVASA</sequence>
<name>A0A830F0C1_9EURY</name>
<feature type="transmembrane region" description="Helical" evidence="1">
    <location>
        <begin position="100"/>
        <end position="117"/>
    </location>
</feature>
<gene>
    <name evidence="2" type="ORF">GCM10009037_08270</name>
</gene>
<evidence type="ECO:0000256" key="1">
    <source>
        <dbReference type="SAM" id="Phobius"/>
    </source>
</evidence>
<feature type="transmembrane region" description="Helical" evidence="1">
    <location>
        <begin position="67"/>
        <end position="88"/>
    </location>
</feature>
<evidence type="ECO:0008006" key="4">
    <source>
        <dbReference type="Google" id="ProtNLM"/>
    </source>
</evidence>
<comment type="caution">
    <text evidence="2">The sequence shown here is derived from an EMBL/GenBank/DDBJ whole genome shotgun (WGS) entry which is preliminary data.</text>
</comment>
<dbReference type="EMBL" id="BMPF01000001">
    <property type="protein sequence ID" value="GGL26965.1"/>
    <property type="molecule type" value="Genomic_DNA"/>
</dbReference>
<keyword evidence="1" id="KW-0812">Transmembrane</keyword>
<protein>
    <recommendedName>
        <fullName evidence="4">DUF63 domain-containing protein</fullName>
    </recommendedName>
</protein>
<keyword evidence="1" id="KW-0472">Membrane</keyword>
<dbReference type="PANTHER" id="PTHR40700:SF1">
    <property type="entry name" value="DUF63 DOMAIN-CONTAINING PROTEIN"/>
    <property type="match status" value="1"/>
</dbReference>
<keyword evidence="1" id="KW-1133">Transmembrane helix</keyword>
<dbReference type="Proteomes" id="UP000628840">
    <property type="component" value="Unassembled WGS sequence"/>
</dbReference>
<organism evidence="2 3">
    <name type="scientific">Halarchaeum grantii</name>
    <dbReference type="NCBI Taxonomy" id="1193105"/>
    <lineage>
        <taxon>Archaea</taxon>
        <taxon>Methanobacteriati</taxon>
        <taxon>Methanobacteriota</taxon>
        <taxon>Stenosarchaea group</taxon>
        <taxon>Halobacteria</taxon>
        <taxon>Halobacteriales</taxon>
        <taxon>Halobacteriaceae</taxon>
    </lineage>
</organism>
<dbReference type="PANTHER" id="PTHR40700">
    <property type="entry name" value="HYPOTHETICAL MEMBRANE PROTEIN, CONSERVED, DUF63 FAMILY"/>
    <property type="match status" value="1"/>
</dbReference>
<feature type="transmembrane region" description="Helical" evidence="1">
    <location>
        <begin position="12"/>
        <end position="30"/>
    </location>
</feature>
<proteinExistence type="predicted"/>
<dbReference type="RefSeq" id="WP_188879405.1">
    <property type="nucleotide sequence ID" value="NZ_BMPF01000001.1"/>
</dbReference>
<feature type="transmembrane region" description="Helical" evidence="1">
    <location>
        <begin position="243"/>
        <end position="267"/>
    </location>
</feature>
<dbReference type="Pfam" id="PF01889">
    <property type="entry name" value="DUF63"/>
    <property type="match status" value="1"/>
</dbReference>
<feature type="transmembrane region" description="Helical" evidence="1">
    <location>
        <begin position="207"/>
        <end position="231"/>
    </location>
</feature>
<dbReference type="InterPro" id="IPR002749">
    <property type="entry name" value="DUF63"/>
</dbReference>
<dbReference type="AlphaFoldDB" id="A0A830F0C1"/>
<reference evidence="2 3" key="1">
    <citation type="journal article" date="2019" name="Int. J. Syst. Evol. Microbiol.">
        <title>The Global Catalogue of Microorganisms (GCM) 10K type strain sequencing project: providing services to taxonomists for standard genome sequencing and annotation.</title>
        <authorList>
            <consortium name="The Broad Institute Genomics Platform"/>
            <consortium name="The Broad Institute Genome Sequencing Center for Infectious Disease"/>
            <person name="Wu L."/>
            <person name="Ma J."/>
        </authorList>
    </citation>
    <scope>NUCLEOTIDE SEQUENCE [LARGE SCALE GENOMIC DNA]</scope>
    <source>
        <strain evidence="2 3">JCM 19585</strain>
    </source>
</reference>
<evidence type="ECO:0000313" key="3">
    <source>
        <dbReference type="Proteomes" id="UP000628840"/>
    </source>
</evidence>
<keyword evidence="3" id="KW-1185">Reference proteome</keyword>
<feature type="transmembrane region" description="Helical" evidence="1">
    <location>
        <begin position="129"/>
        <end position="149"/>
    </location>
</feature>
<dbReference type="OrthoDB" id="308209at2157"/>
<accession>A0A830F0C1</accession>
<evidence type="ECO:0000313" key="2">
    <source>
        <dbReference type="EMBL" id="GGL26965.1"/>
    </source>
</evidence>